<keyword evidence="6" id="KW-0539">Nucleus</keyword>
<proteinExistence type="inferred from homology"/>
<feature type="domain" description="Ubiquitin-like" evidence="9">
    <location>
        <begin position="1"/>
        <end position="79"/>
    </location>
</feature>
<protein>
    <recommendedName>
        <fullName evidence="12">Ubiquitin receptor RAD23</fullName>
    </recommendedName>
</protein>
<dbReference type="SMART" id="SM00727">
    <property type="entry name" value="STI1"/>
    <property type="match status" value="1"/>
</dbReference>
<gene>
    <name evidence="10" type="ORF">GUJ93_ZPchr0009g1637</name>
</gene>
<dbReference type="GO" id="GO:0006289">
    <property type="term" value="P:nucleotide-excision repair"/>
    <property type="evidence" value="ECO:0007669"/>
    <property type="project" value="InterPro"/>
</dbReference>
<dbReference type="Proteomes" id="UP000729402">
    <property type="component" value="Unassembled WGS sequence"/>
</dbReference>
<dbReference type="GO" id="GO:0005654">
    <property type="term" value="C:nucleoplasm"/>
    <property type="evidence" value="ECO:0007669"/>
    <property type="project" value="TreeGrafter"/>
</dbReference>
<keyword evidence="11" id="KW-1185">Reference proteome</keyword>
<dbReference type="PANTHER" id="PTHR10621">
    <property type="entry name" value="UV EXCISION REPAIR PROTEIN RAD23"/>
    <property type="match status" value="1"/>
</dbReference>
<dbReference type="OrthoDB" id="419317at2759"/>
<evidence type="ECO:0000313" key="10">
    <source>
        <dbReference type="EMBL" id="KAG8049647.1"/>
    </source>
</evidence>
<dbReference type="FunFam" id="1.10.8.10:FF:000003">
    <property type="entry name" value="UV excision repair protein RAD23 homolog"/>
    <property type="match status" value="1"/>
</dbReference>
<sequence length="390" mass="41611">MKISVKTLKGSSFQIEVDLADKVSNVKKVIESTQGQTVYPADQQMLIHQGKVLGDDTTLDENKVLENSFLVIMLRQNKGSSSAAPATSRTPSNQAPPTQAVPATPASQAPVAPAPMAPVTVSSPAPTATASPAPAVAVSSEADDYGQAASNLVAGTNLEATIQSILEMGGGTWDRDTVLRALRAAFNNPERAVEYLYSGVPEQMDIPAPPPPSTQPANLVQASQQTQAAIPSSGPNANPLDLFPQALPNASSNAAGAGNLDALRNNAQFRTLLSLVQANPQILQPLLQELGKQNPQILQLIQENQAEFLRLINEPAEGDEEENLLDQFAEAMPQTIAVTPEENEAILRLEGMGFDRALVLEVYFACNKDEQLTANYLLDHMNEFDDEGPQ</sequence>
<reference evidence="10" key="1">
    <citation type="journal article" date="2021" name="bioRxiv">
        <title>Whole Genome Assembly and Annotation of Northern Wild Rice, Zizania palustris L., Supports a Whole Genome Duplication in the Zizania Genus.</title>
        <authorList>
            <person name="Haas M."/>
            <person name="Kono T."/>
            <person name="Macchietto M."/>
            <person name="Millas R."/>
            <person name="McGilp L."/>
            <person name="Shao M."/>
            <person name="Duquette J."/>
            <person name="Hirsch C.N."/>
            <person name="Kimball J."/>
        </authorList>
    </citation>
    <scope>NUCLEOTIDE SEQUENCE</scope>
    <source>
        <tissue evidence="10">Fresh leaf tissue</tissue>
    </source>
</reference>
<evidence type="ECO:0000256" key="2">
    <source>
        <dbReference type="ARBA" id="ARBA00009878"/>
    </source>
</evidence>
<dbReference type="EMBL" id="JAAALK010000289">
    <property type="protein sequence ID" value="KAG8049647.1"/>
    <property type="molecule type" value="Genomic_DNA"/>
</dbReference>
<dbReference type="GO" id="GO:0043130">
    <property type="term" value="F:ubiquitin binding"/>
    <property type="evidence" value="ECO:0007669"/>
    <property type="project" value="TreeGrafter"/>
</dbReference>
<keyword evidence="3" id="KW-0677">Repeat</keyword>
<reference evidence="10" key="2">
    <citation type="submission" date="2021-02" db="EMBL/GenBank/DDBJ databases">
        <authorList>
            <person name="Kimball J.A."/>
            <person name="Haas M.W."/>
            <person name="Macchietto M."/>
            <person name="Kono T."/>
            <person name="Duquette J."/>
            <person name="Shao M."/>
        </authorList>
    </citation>
    <scope>NUCLEOTIDE SEQUENCE</scope>
    <source>
        <tissue evidence="10">Fresh leaf tissue</tissue>
    </source>
</reference>
<comment type="caution">
    <text evidence="10">The sequence shown here is derived from an EMBL/GenBank/DDBJ whole genome shotgun (WGS) entry which is preliminary data.</text>
</comment>
<dbReference type="GO" id="GO:0043161">
    <property type="term" value="P:proteasome-mediated ubiquitin-dependent protein catabolic process"/>
    <property type="evidence" value="ECO:0007669"/>
    <property type="project" value="InterPro"/>
</dbReference>
<dbReference type="PANTHER" id="PTHR10621:SF59">
    <property type="entry name" value="UBIQUITIN RECEPTOR RAD23-RELATED"/>
    <property type="match status" value="1"/>
</dbReference>
<evidence type="ECO:0000256" key="1">
    <source>
        <dbReference type="ARBA" id="ARBA00004123"/>
    </source>
</evidence>
<dbReference type="InterPro" id="IPR015940">
    <property type="entry name" value="UBA"/>
</dbReference>
<organism evidence="10 11">
    <name type="scientific">Zizania palustris</name>
    <name type="common">Northern wild rice</name>
    <dbReference type="NCBI Taxonomy" id="103762"/>
    <lineage>
        <taxon>Eukaryota</taxon>
        <taxon>Viridiplantae</taxon>
        <taxon>Streptophyta</taxon>
        <taxon>Embryophyta</taxon>
        <taxon>Tracheophyta</taxon>
        <taxon>Spermatophyta</taxon>
        <taxon>Magnoliopsida</taxon>
        <taxon>Liliopsida</taxon>
        <taxon>Poales</taxon>
        <taxon>Poaceae</taxon>
        <taxon>BOP clade</taxon>
        <taxon>Oryzoideae</taxon>
        <taxon>Oryzeae</taxon>
        <taxon>Zizaniinae</taxon>
        <taxon>Zizania</taxon>
    </lineage>
</organism>
<feature type="compositionally biased region" description="Low complexity" evidence="7">
    <location>
        <begin position="81"/>
        <end position="111"/>
    </location>
</feature>
<feature type="domain" description="UBA" evidence="8">
    <location>
        <begin position="340"/>
        <end position="380"/>
    </location>
</feature>
<accession>A0A8J5RI72</accession>
<dbReference type="FunFam" id="1.10.8.10:FF:000002">
    <property type="entry name" value="UV excision repair protein RAD23 homolog"/>
    <property type="match status" value="1"/>
</dbReference>
<keyword evidence="5" id="KW-0234">DNA repair</keyword>
<comment type="similarity">
    <text evidence="2">Belongs to the RAD23 family.</text>
</comment>
<dbReference type="Pfam" id="PF09280">
    <property type="entry name" value="XPC-binding"/>
    <property type="match status" value="1"/>
</dbReference>
<dbReference type="InterPro" id="IPR015360">
    <property type="entry name" value="XPC-bd"/>
</dbReference>
<name>A0A8J5RI72_ZIZPA</name>
<evidence type="ECO:0000256" key="3">
    <source>
        <dbReference type="ARBA" id="ARBA00022737"/>
    </source>
</evidence>
<dbReference type="Pfam" id="PF00627">
    <property type="entry name" value="UBA"/>
    <property type="match status" value="2"/>
</dbReference>
<dbReference type="GO" id="GO:0031593">
    <property type="term" value="F:polyubiquitin modification-dependent protein binding"/>
    <property type="evidence" value="ECO:0007669"/>
    <property type="project" value="TreeGrafter"/>
</dbReference>
<feature type="region of interest" description="Disordered" evidence="7">
    <location>
        <begin position="81"/>
        <end position="132"/>
    </location>
</feature>
<feature type="domain" description="UBA" evidence="8">
    <location>
        <begin position="156"/>
        <end position="199"/>
    </location>
</feature>
<evidence type="ECO:0000256" key="5">
    <source>
        <dbReference type="ARBA" id="ARBA00023204"/>
    </source>
</evidence>
<evidence type="ECO:0008006" key="12">
    <source>
        <dbReference type="Google" id="ProtNLM"/>
    </source>
</evidence>
<dbReference type="GO" id="GO:0003684">
    <property type="term" value="F:damaged DNA binding"/>
    <property type="evidence" value="ECO:0007669"/>
    <property type="project" value="InterPro"/>
</dbReference>
<feature type="compositionally biased region" description="Low complexity" evidence="7">
    <location>
        <begin position="117"/>
        <end position="132"/>
    </location>
</feature>
<evidence type="ECO:0000259" key="9">
    <source>
        <dbReference type="PROSITE" id="PS50053"/>
    </source>
</evidence>
<dbReference type="InterPro" id="IPR000626">
    <property type="entry name" value="Ubiquitin-like_dom"/>
</dbReference>
<evidence type="ECO:0000256" key="4">
    <source>
        <dbReference type="ARBA" id="ARBA00022763"/>
    </source>
</evidence>
<dbReference type="NCBIfam" id="TIGR00601">
    <property type="entry name" value="rad23"/>
    <property type="match status" value="1"/>
</dbReference>
<keyword evidence="4" id="KW-0227">DNA damage</keyword>
<dbReference type="SMART" id="SM00165">
    <property type="entry name" value="UBA"/>
    <property type="match status" value="2"/>
</dbReference>
<dbReference type="FunFam" id="1.10.10.540:FF:000001">
    <property type="entry name" value="UV excision repair protein RAD23 B"/>
    <property type="match status" value="1"/>
</dbReference>
<dbReference type="GO" id="GO:0005829">
    <property type="term" value="C:cytosol"/>
    <property type="evidence" value="ECO:0007669"/>
    <property type="project" value="TreeGrafter"/>
</dbReference>
<evidence type="ECO:0000256" key="6">
    <source>
        <dbReference type="ARBA" id="ARBA00023242"/>
    </source>
</evidence>
<evidence type="ECO:0000313" key="11">
    <source>
        <dbReference type="Proteomes" id="UP000729402"/>
    </source>
</evidence>
<dbReference type="GO" id="GO:0070628">
    <property type="term" value="F:proteasome binding"/>
    <property type="evidence" value="ECO:0007669"/>
    <property type="project" value="TreeGrafter"/>
</dbReference>
<evidence type="ECO:0000256" key="7">
    <source>
        <dbReference type="SAM" id="MobiDB-lite"/>
    </source>
</evidence>
<dbReference type="FunFam" id="3.10.20.90:FF:000069">
    <property type="entry name" value="UV excision repair protein RAD23"/>
    <property type="match status" value="1"/>
</dbReference>
<comment type="subcellular location">
    <subcellularLocation>
        <location evidence="1">Nucleus</location>
    </subcellularLocation>
</comment>
<dbReference type="AlphaFoldDB" id="A0A8J5RI72"/>
<dbReference type="InterPro" id="IPR006636">
    <property type="entry name" value="STI1_HS-bd"/>
</dbReference>
<dbReference type="InterPro" id="IPR004806">
    <property type="entry name" value="Rad23"/>
</dbReference>
<dbReference type="Pfam" id="PF00240">
    <property type="entry name" value="ubiquitin"/>
    <property type="match status" value="1"/>
</dbReference>
<dbReference type="CDD" id="cd01805">
    <property type="entry name" value="Ubl_Rad23"/>
    <property type="match status" value="1"/>
</dbReference>
<evidence type="ECO:0000259" key="8">
    <source>
        <dbReference type="PROSITE" id="PS50030"/>
    </source>
</evidence>
<dbReference type="SMART" id="SM00213">
    <property type="entry name" value="UBQ"/>
    <property type="match status" value="1"/>
</dbReference>
<dbReference type="PROSITE" id="PS50030">
    <property type="entry name" value="UBA"/>
    <property type="match status" value="2"/>
</dbReference>
<dbReference type="PROSITE" id="PS50053">
    <property type="entry name" value="UBIQUITIN_2"/>
    <property type="match status" value="1"/>
</dbReference>